<evidence type="ECO:0000313" key="3">
    <source>
        <dbReference type="Proteomes" id="UP000499080"/>
    </source>
</evidence>
<name>A0A4Y1ZXT7_ARAVE</name>
<feature type="region of interest" description="Disordered" evidence="1">
    <location>
        <begin position="26"/>
        <end position="76"/>
    </location>
</feature>
<evidence type="ECO:0000313" key="2">
    <source>
        <dbReference type="EMBL" id="GBL71874.1"/>
    </source>
</evidence>
<comment type="caution">
    <text evidence="2">The sequence shown here is derived from an EMBL/GenBank/DDBJ whole genome shotgun (WGS) entry which is preliminary data.</text>
</comment>
<feature type="compositionally biased region" description="Polar residues" evidence="1">
    <location>
        <begin position="35"/>
        <end position="50"/>
    </location>
</feature>
<sequence>TYNHGIEDELDSIGVDIVFPADGPVRKEYTAKPNGISTRTSPTAGPSRVTSEVPKTAFQRPCKPPGNKPWRLNPALERNPEEKEFVIIPIPKIVTSKVPILKFSATPNVLNTPKTQTSVTIYSTTVAKKVELPETTSVHPVEKETEGLFYNPATTKPAEIGRISTSKSDF</sequence>
<proteinExistence type="predicted"/>
<dbReference type="Proteomes" id="UP000499080">
    <property type="component" value="Unassembled WGS sequence"/>
</dbReference>
<accession>A0A4Y1ZXT7</accession>
<dbReference type="EMBL" id="BGPR01078798">
    <property type="protein sequence ID" value="GBL71874.1"/>
    <property type="molecule type" value="Genomic_DNA"/>
</dbReference>
<protein>
    <submittedName>
        <fullName evidence="2">Uncharacterized protein</fullName>
    </submittedName>
</protein>
<dbReference type="AlphaFoldDB" id="A0A4Y1ZXT7"/>
<organism evidence="2 3">
    <name type="scientific">Araneus ventricosus</name>
    <name type="common">Orbweaver spider</name>
    <name type="synonym">Epeira ventricosa</name>
    <dbReference type="NCBI Taxonomy" id="182803"/>
    <lineage>
        <taxon>Eukaryota</taxon>
        <taxon>Metazoa</taxon>
        <taxon>Ecdysozoa</taxon>
        <taxon>Arthropoda</taxon>
        <taxon>Chelicerata</taxon>
        <taxon>Arachnida</taxon>
        <taxon>Araneae</taxon>
        <taxon>Araneomorphae</taxon>
        <taxon>Entelegynae</taxon>
        <taxon>Araneoidea</taxon>
        <taxon>Araneidae</taxon>
        <taxon>Araneus</taxon>
    </lineage>
</organism>
<keyword evidence="3" id="KW-1185">Reference proteome</keyword>
<feature type="non-terminal residue" evidence="2">
    <location>
        <position position="1"/>
    </location>
</feature>
<evidence type="ECO:0000256" key="1">
    <source>
        <dbReference type="SAM" id="MobiDB-lite"/>
    </source>
</evidence>
<gene>
    <name evidence="2" type="ORF">AVEN_235816_1</name>
</gene>
<reference evidence="2 3" key="1">
    <citation type="journal article" date="2019" name="Sci. Rep.">
        <title>Orb-weaving spider Araneus ventricosus genome elucidates the spidroin gene catalogue.</title>
        <authorList>
            <person name="Kono N."/>
            <person name="Nakamura H."/>
            <person name="Ohtoshi R."/>
            <person name="Moran D.A.P."/>
            <person name="Shinohara A."/>
            <person name="Yoshida Y."/>
            <person name="Fujiwara M."/>
            <person name="Mori M."/>
            <person name="Tomita M."/>
            <person name="Arakawa K."/>
        </authorList>
    </citation>
    <scope>NUCLEOTIDE SEQUENCE [LARGE SCALE GENOMIC DNA]</scope>
</reference>